<dbReference type="Pfam" id="PF18909">
    <property type="entry name" value="dGTP_diPhyd_N"/>
    <property type="match status" value="1"/>
</dbReference>
<proteinExistence type="predicted"/>
<feature type="region of interest" description="Disordered" evidence="1">
    <location>
        <begin position="1"/>
        <end position="26"/>
    </location>
</feature>
<protein>
    <recommendedName>
        <fullName evidence="2">dATP/dGTP diphosphohydrolase N-terminal domain-containing protein</fullName>
    </recommendedName>
</protein>
<accession>A0A0F9B1J5</accession>
<dbReference type="AlphaFoldDB" id="A0A0F9B1J5"/>
<feature type="domain" description="dATP/dGTP diphosphohydrolase N-terminal" evidence="2">
    <location>
        <begin position="20"/>
        <end position="99"/>
    </location>
</feature>
<evidence type="ECO:0000313" key="3">
    <source>
        <dbReference type="EMBL" id="KKK78411.1"/>
    </source>
</evidence>
<dbReference type="InterPro" id="IPR044038">
    <property type="entry name" value="dATP/dGTP_diPOhydrolase_N"/>
</dbReference>
<evidence type="ECO:0000259" key="2">
    <source>
        <dbReference type="Pfam" id="PF18909"/>
    </source>
</evidence>
<reference evidence="3" key="1">
    <citation type="journal article" date="2015" name="Nature">
        <title>Complex archaea that bridge the gap between prokaryotes and eukaryotes.</title>
        <authorList>
            <person name="Spang A."/>
            <person name="Saw J.H."/>
            <person name="Jorgensen S.L."/>
            <person name="Zaremba-Niedzwiedzka K."/>
            <person name="Martijn J."/>
            <person name="Lind A.E."/>
            <person name="van Eijk R."/>
            <person name="Schleper C."/>
            <person name="Guy L."/>
            <person name="Ettema T.J."/>
        </authorList>
    </citation>
    <scope>NUCLEOTIDE SEQUENCE</scope>
</reference>
<gene>
    <name evidence="3" type="ORF">LCGC14_2843850</name>
</gene>
<evidence type="ECO:0000256" key="1">
    <source>
        <dbReference type="SAM" id="MobiDB-lite"/>
    </source>
</evidence>
<organism evidence="3">
    <name type="scientific">marine sediment metagenome</name>
    <dbReference type="NCBI Taxonomy" id="412755"/>
    <lineage>
        <taxon>unclassified sequences</taxon>
        <taxon>metagenomes</taxon>
        <taxon>ecological metagenomes</taxon>
    </lineage>
</organism>
<comment type="caution">
    <text evidence="3">The sequence shown here is derived from an EMBL/GenBank/DDBJ whole genome shotgun (WGS) entry which is preliminary data.</text>
</comment>
<dbReference type="EMBL" id="LAZR01054504">
    <property type="protein sequence ID" value="KKK78411.1"/>
    <property type="molecule type" value="Genomic_DNA"/>
</dbReference>
<sequence>MKFGIEDSGKREEFSTGSLRDTREGKGRFDLIPSHALTRLAQHFENGAKVYGDRNWEKGQPLSRYLDSAMRHLVKYLGGGRSEDHIIACAWNCFAFVQTQKWIADGKLPQELDDMNEPDIAAQWDNAIKKITESTGPDWYEIERELARGALGNHCEKMAEAISPKPRSQWQRFMARIGR</sequence>
<name>A0A0F9B1J5_9ZZZZ</name>